<accession>A0AAW5EEV6</accession>
<evidence type="ECO:0000256" key="9">
    <source>
        <dbReference type="ARBA" id="ARBA00025948"/>
    </source>
</evidence>
<keyword evidence="5" id="KW-0285">Flavoprotein</keyword>
<evidence type="ECO:0000256" key="3">
    <source>
        <dbReference type="ARBA" id="ARBA00007653"/>
    </source>
</evidence>
<evidence type="ECO:0000256" key="5">
    <source>
        <dbReference type="ARBA" id="ARBA00022630"/>
    </source>
</evidence>
<dbReference type="AlphaFoldDB" id="A0AAW5EEV6"/>
<dbReference type="Gene3D" id="3.50.50.60">
    <property type="entry name" value="FAD/NAD(P)-binding domain"/>
    <property type="match status" value="1"/>
</dbReference>
<dbReference type="Pfam" id="PF01134">
    <property type="entry name" value="GIDA"/>
    <property type="match status" value="1"/>
</dbReference>
<evidence type="ECO:0000256" key="1">
    <source>
        <dbReference type="ARBA" id="ARBA00001974"/>
    </source>
</evidence>
<evidence type="ECO:0000313" key="13">
    <source>
        <dbReference type="Proteomes" id="UP001199644"/>
    </source>
</evidence>
<sequence length="97" mass="11021">TSLPYEVQTQMLRSVKGFEEAKITRFGYAIEYDYIEPTELYHTLETKKIKNLYCAGQINGTTGYEEAAAQGFMAGVNAVLALDNKEPFILRRDEAYI</sequence>
<evidence type="ECO:0000313" key="12">
    <source>
        <dbReference type="EMBL" id="MCH3853496.1"/>
    </source>
</evidence>
<proteinExistence type="inferred from homology"/>
<feature type="non-terminal residue" evidence="12">
    <location>
        <position position="97"/>
    </location>
</feature>
<keyword evidence="6" id="KW-0819">tRNA processing</keyword>
<dbReference type="InterPro" id="IPR036188">
    <property type="entry name" value="FAD/NAD-bd_sf"/>
</dbReference>
<feature type="non-terminal residue" evidence="12">
    <location>
        <position position="1"/>
    </location>
</feature>
<reference evidence="12" key="1">
    <citation type="submission" date="2021-12" db="EMBL/GenBank/DDBJ databases">
        <title>Prevalence of phenicol resistance gene fexA in Campylobacter isolated from poultry supply chain.</title>
        <authorList>
            <person name="Tang B."/>
            <person name="Zheng X."/>
            <person name="Lin J."/>
            <person name="Lin R."/>
            <person name="Yang H."/>
            <person name="Shen Z."/>
            <person name="Xia F."/>
        </authorList>
    </citation>
    <scope>NUCLEOTIDE SEQUENCE</scope>
    <source>
        <strain evidence="12">CJHN2011004</strain>
    </source>
</reference>
<comment type="function">
    <text evidence="2">NAD-binding protein involved in the addition of a carboxymethylaminomethyl (cmnm) group at the wobble position (U34) of certain tRNAs, forming tRNA-cmnm(5)s(2)U34.</text>
</comment>
<dbReference type="EMBL" id="JAJUOL010001012">
    <property type="protein sequence ID" value="MCH3853496.1"/>
    <property type="molecule type" value="Genomic_DNA"/>
</dbReference>
<dbReference type="PANTHER" id="PTHR11806:SF0">
    <property type="entry name" value="PROTEIN MTO1 HOMOLOG, MITOCHONDRIAL"/>
    <property type="match status" value="1"/>
</dbReference>
<evidence type="ECO:0000256" key="2">
    <source>
        <dbReference type="ARBA" id="ARBA00003717"/>
    </source>
</evidence>
<dbReference type="GO" id="GO:0002098">
    <property type="term" value="P:tRNA wobble uridine modification"/>
    <property type="evidence" value="ECO:0007669"/>
    <property type="project" value="TreeGrafter"/>
</dbReference>
<name>A0AAW5EEV6_CAMJU</name>
<dbReference type="GO" id="GO:0030488">
    <property type="term" value="P:tRNA methylation"/>
    <property type="evidence" value="ECO:0007669"/>
    <property type="project" value="TreeGrafter"/>
</dbReference>
<evidence type="ECO:0000259" key="11">
    <source>
        <dbReference type="Pfam" id="PF01134"/>
    </source>
</evidence>
<comment type="subunit">
    <text evidence="9">Homodimer. Heterotetramer of two MnmE and two MnmG subunits.</text>
</comment>
<dbReference type="SUPFAM" id="SSF51905">
    <property type="entry name" value="FAD/NAD(P)-binding domain"/>
    <property type="match status" value="1"/>
</dbReference>
<evidence type="ECO:0000256" key="8">
    <source>
        <dbReference type="ARBA" id="ARBA00023027"/>
    </source>
</evidence>
<feature type="domain" description="MnmG N-terminal" evidence="11">
    <location>
        <begin position="1"/>
        <end position="86"/>
    </location>
</feature>
<organism evidence="12 13">
    <name type="scientific">Campylobacter jejuni</name>
    <dbReference type="NCBI Taxonomy" id="197"/>
    <lineage>
        <taxon>Bacteria</taxon>
        <taxon>Pseudomonadati</taxon>
        <taxon>Campylobacterota</taxon>
        <taxon>Epsilonproteobacteria</taxon>
        <taxon>Campylobacterales</taxon>
        <taxon>Campylobacteraceae</taxon>
        <taxon>Campylobacter</taxon>
    </lineage>
</organism>
<evidence type="ECO:0000256" key="6">
    <source>
        <dbReference type="ARBA" id="ARBA00022694"/>
    </source>
</evidence>
<evidence type="ECO:0000256" key="10">
    <source>
        <dbReference type="ARBA" id="ARBA00031800"/>
    </source>
</evidence>
<dbReference type="GO" id="GO:0005829">
    <property type="term" value="C:cytosol"/>
    <property type="evidence" value="ECO:0007669"/>
    <property type="project" value="TreeGrafter"/>
</dbReference>
<dbReference type="InterPro" id="IPR020595">
    <property type="entry name" value="MnmG-rel_CS"/>
</dbReference>
<evidence type="ECO:0000256" key="4">
    <source>
        <dbReference type="ARBA" id="ARBA00020461"/>
    </source>
</evidence>
<dbReference type="Proteomes" id="UP001199644">
    <property type="component" value="Unassembled WGS sequence"/>
</dbReference>
<dbReference type="GO" id="GO:0050660">
    <property type="term" value="F:flavin adenine dinucleotide binding"/>
    <property type="evidence" value="ECO:0007669"/>
    <property type="project" value="InterPro"/>
</dbReference>
<gene>
    <name evidence="12" type="ORF">LZC39_15515</name>
</gene>
<dbReference type="RefSeq" id="WP_240381947.1">
    <property type="nucleotide sequence ID" value="NZ_JAJUOL010001012.1"/>
</dbReference>
<comment type="similarity">
    <text evidence="3">Belongs to the MnmG family.</text>
</comment>
<evidence type="ECO:0000256" key="7">
    <source>
        <dbReference type="ARBA" id="ARBA00022827"/>
    </source>
</evidence>
<dbReference type="InterPro" id="IPR040131">
    <property type="entry name" value="MnmG_N"/>
</dbReference>
<dbReference type="PROSITE" id="PS01281">
    <property type="entry name" value="GIDA_2"/>
    <property type="match status" value="1"/>
</dbReference>
<keyword evidence="7" id="KW-0274">FAD</keyword>
<keyword evidence="8" id="KW-0520">NAD</keyword>
<dbReference type="InterPro" id="IPR002218">
    <property type="entry name" value="MnmG-rel"/>
</dbReference>
<protein>
    <recommendedName>
        <fullName evidence="4">tRNA uridine 5-carboxymethylaminomethyl modification enzyme MnmG</fullName>
    </recommendedName>
    <alternativeName>
        <fullName evidence="10">Glucose-inhibited division protein A</fullName>
    </alternativeName>
</protein>
<comment type="caution">
    <text evidence="12">The sequence shown here is derived from an EMBL/GenBank/DDBJ whole genome shotgun (WGS) entry which is preliminary data.</text>
</comment>
<dbReference type="PANTHER" id="PTHR11806">
    <property type="entry name" value="GLUCOSE INHIBITED DIVISION PROTEIN A"/>
    <property type="match status" value="1"/>
</dbReference>
<comment type="cofactor">
    <cofactor evidence="1">
        <name>FAD</name>
        <dbReference type="ChEBI" id="CHEBI:57692"/>
    </cofactor>
</comment>